<feature type="binding site" evidence="6">
    <location>
        <position position="199"/>
    </location>
    <ligand>
        <name>S-adenosyl-L-methionine</name>
        <dbReference type="ChEBI" id="CHEBI:59789"/>
    </ligand>
</feature>
<comment type="caution">
    <text evidence="7">The sequence shown here is derived from an EMBL/GenBank/DDBJ whole genome shotgun (WGS) entry which is preliminary data.</text>
</comment>
<proteinExistence type="inferred from homology"/>
<dbReference type="InterPro" id="IPR004498">
    <property type="entry name" value="Ribosomal_PrmA_MeTrfase"/>
</dbReference>
<dbReference type="PIRSF" id="PIRSF000401">
    <property type="entry name" value="RPL11_MTase"/>
    <property type="match status" value="1"/>
</dbReference>
<name>A0A8J6IPS4_9FIRM</name>
<evidence type="ECO:0000256" key="6">
    <source>
        <dbReference type="HAMAP-Rule" id="MF_00735"/>
    </source>
</evidence>
<gene>
    <name evidence="6 7" type="primary">prmA</name>
    <name evidence="7" type="ORF">H8K20_10340</name>
</gene>
<organism evidence="7 8">
    <name type="scientific">Neobittarella massiliensis</name>
    <name type="common">ex Bilen et al. 2018</name>
    <dbReference type="NCBI Taxonomy" id="2041842"/>
    <lineage>
        <taxon>Bacteria</taxon>
        <taxon>Bacillati</taxon>
        <taxon>Bacillota</taxon>
        <taxon>Clostridia</taxon>
        <taxon>Eubacteriales</taxon>
        <taxon>Oscillospiraceae</taxon>
        <taxon>Neobittarella (ex Bilen et al. 2018)</taxon>
    </lineage>
</organism>
<dbReference type="InterPro" id="IPR029063">
    <property type="entry name" value="SAM-dependent_MTases_sf"/>
</dbReference>
<feature type="binding site" evidence="6">
    <location>
        <position position="177"/>
    </location>
    <ligand>
        <name>S-adenosyl-L-methionine</name>
        <dbReference type="ChEBI" id="CHEBI:59789"/>
    </ligand>
</feature>
<comment type="similarity">
    <text evidence="1 6">Belongs to the methyltransferase superfamily. PrmA family.</text>
</comment>
<evidence type="ECO:0000313" key="7">
    <source>
        <dbReference type="EMBL" id="MBC3516792.1"/>
    </source>
</evidence>
<keyword evidence="4 6" id="KW-0808">Transferase</keyword>
<evidence type="ECO:0000256" key="5">
    <source>
        <dbReference type="ARBA" id="ARBA00022691"/>
    </source>
</evidence>
<evidence type="ECO:0000256" key="1">
    <source>
        <dbReference type="ARBA" id="ARBA00009741"/>
    </source>
</evidence>
<keyword evidence="5 6" id="KW-0949">S-adenosyl-L-methionine</keyword>
<comment type="subcellular location">
    <subcellularLocation>
        <location evidence="6">Cytoplasm</location>
    </subcellularLocation>
</comment>
<dbReference type="GO" id="GO:0005737">
    <property type="term" value="C:cytoplasm"/>
    <property type="evidence" value="ECO:0007669"/>
    <property type="project" value="UniProtKB-SubCell"/>
</dbReference>
<dbReference type="CDD" id="cd02440">
    <property type="entry name" value="AdoMet_MTases"/>
    <property type="match status" value="1"/>
</dbReference>
<evidence type="ECO:0000313" key="8">
    <source>
        <dbReference type="Proteomes" id="UP000597668"/>
    </source>
</evidence>
<dbReference type="GO" id="GO:0032259">
    <property type="term" value="P:methylation"/>
    <property type="evidence" value="ECO:0007669"/>
    <property type="project" value="UniProtKB-KW"/>
</dbReference>
<evidence type="ECO:0000256" key="2">
    <source>
        <dbReference type="ARBA" id="ARBA00022490"/>
    </source>
</evidence>
<dbReference type="PANTHER" id="PTHR43648">
    <property type="entry name" value="ELECTRON TRANSFER FLAVOPROTEIN BETA SUBUNIT LYSINE METHYLTRANSFERASE"/>
    <property type="match status" value="1"/>
</dbReference>
<dbReference type="Proteomes" id="UP000597668">
    <property type="component" value="Unassembled WGS sequence"/>
</dbReference>
<keyword evidence="7" id="KW-0687">Ribonucleoprotein</keyword>
<dbReference type="AlphaFoldDB" id="A0A8J6IPS4"/>
<dbReference type="SUPFAM" id="SSF53335">
    <property type="entry name" value="S-adenosyl-L-methionine-dependent methyltransferases"/>
    <property type="match status" value="1"/>
</dbReference>
<accession>A0A8J6IPS4</accession>
<dbReference type="HAMAP" id="MF_00735">
    <property type="entry name" value="Methyltr_PrmA"/>
    <property type="match status" value="1"/>
</dbReference>
<sequence>MDWTQIDIEINCADIELGSSIAHMVVPYGIYIEDYSDLEELAPQIAHIDLIDEELLKKDRTKAVIHLYIPEDQHPHEAVVFLTDRLQAAGIEFAVGCSNIAEEDWAFGWKKYYHPLPIGDHLVVCPSWENYDKKPGEVVVTLDPGMAFGTGTHNTTKLCLELMQPVVKPGSTVLDIGCGSGILAVSALLCGADSALLCDIDATAVKVARENAALNGVEDRCQFIQGDLAAAVDQQYDLFFANIVADIIIRLLPDVRGHLKPGGRFIASGIVDVRRDEVLAAVAQNGLEVEQMAEDGGWVALLCRAR</sequence>
<dbReference type="EC" id="2.1.1.-" evidence="6"/>
<protein>
    <recommendedName>
        <fullName evidence="6">Ribosomal protein L11 methyltransferase</fullName>
        <shortName evidence="6">L11 Mtase</shortName>
        <ecNumber evidence="6">2.1.1.-</ecNumber>
    </recommendedName>
</protein>
<dbReference type="RefSeq" id="WP_186488366.1">
    <property type="nucleotide sequence ID" value="NZ_JACOGI010000002.1"/>
</dbReference>
<dbReference type="Gene3D" id="3.40.50.150">
    <property type="entry name" value="Vaccinia Virus protein VP39"/>
    <property type="match status" value="1"/>
</dbReference>
<evidence type="ECO:0000256" key="4">
    <source>
        <dbReference type="ARBA" id="ARBA00022679"/>
    </source>
</evidence>
<feature type="binding site" evidence="6">
    <location>
        <position position="242"/>
    </location>
    <ligand>
        <name>S-adenosyl-L-methionine</name>
        <dbReference type="ChEBI" id="CHEBI:59789"/>
    </ligand>
</feature>
<dbReference type="GO" id="GO:0008276">
    <property type="term" value="F:protein methyltransferase activity"/>
    <property type="evidence" value="ECO:0007669"/>
    <property type="project" value="UniProtKB-UniRule"/>
</dbReference>
<reference evidence="7" key="1">
    <citation type="submission" date="2020-08" db="EMBL/GenBank/DDBJ databases">
        <authorList>
            <person name="Liu C."/>
            <person name="Sun Q."/>
        </authorList>
    </citation>
    <scope>NUCLEOTIDE SEQUENCE</scope>
    <source>
        <strain evidence="7">NSJ-65</strain>
    </source>
</reference>
<dbReference type="Pfam" id="PF06325">
    <property type="entry name" value="PrmA"/>
    <property type="match status" value="1"/>
</dbReference>
<keyword evidence="7" id="KW-0689">Ribosomal protein</keyword>
<dbReference type="PANTHER" id="PTHR43648:SF1">
    <property type="entry name" value="ELECTRON TRANSFER FLAVOPROTEIN BETA SUBUNIT LYSINE METHYLTRANSFERASE"/>
    <property type="match status" value="1"/>
</dbReference>
<dbReference type="GO" id="GO:0005840">
    <property type="term" value="C:ribosome"/>
    <property type="evidence" value="ECO:0007669"/>
    <property type="project" value="UniProtKB-KW"/>
</dbReference>
<dbReference type="InterPro" id="IPR050078">
    <property type="entry name" value="Ribosomal_L11_MeTrfase_PrmA"/>
</dbReference>
<comment type="catalytic activity">
    <reaction evidence="6">
        <text>L-lysyl-[protein] + 3 S-adenosyl-L-methionine = N(6),N(6),N(6)-trimethyl-L-lysyl-[protein] + 3 S-adenosyl-L-homocysteine + 3 H(+)</text>
        <dbReference type="Rhea" id="RHEA:54192"/>
        <dbReference type="Rhea" id="RHEA-COMP:9752"/>
        <dbReference type="Rhea" id="RHEA-COMP:13826"/>
        <dbReference type="ChEBI" id="CHEBI:15378"/>
        <dbReference type="ChEBI" id="CHEBI:29969"/>
        <dbReference type="ChEBI" id="CHEBI:57856"/>
        <dbReference type="ChEBI" id="CHEBI:59789"/>
        <dbReference type="ChEBI" id="CHEBI:61961"/>
    </reaction>
</comment>
<keyword evidence="3 6" id="KW-0489">Methyltransferase</keyword>
<evidence type="ECO:0000256" key="3">
    <source>
        <dbReference type="ARBA" id="ARBA00022603"/>
    </source>
</evidence>
<keyword evidence="2 6" id="KW-0963">Cytoplasm</keyword>
<keyword evidence="8" id="KW-1185">Reference proteome</keyword>
<comment type="function">
    <text evidence="6">Methylates ribosomal protein L11.</text>
</comment>
<dbReference type="NCBIfam" id="TIGR00406">
    <property type="entry name" value="prmA"/>
    <property type="match status" value="1"/>
</dbReference>
<feature type="binding site" evidence="6">
    <location>
        <position position="156"/>
    </location>
    <ligand>
        <name>S-adenosyl-L-methionine</name>
        <dbReference type="ChEBI" id="CHEBI:59789"/>
    </ligand>
</feature>
<dbReference type="EMBL" id="JACOGI010000002">
    <property type="protein sequence ID" value="MBC3516792.1"/>
    <property type="molecule type" value="Genomic_DNA"/>
</dbReference>